<evidence type="ECO:0000259" key="3">
    <source>
        <dbReference type="Pfam" id="PF10017"/>
    </source>
</evidence>
<keyword evidence="1 4" id="KW-0489">Methyltransferase</keyword>
<dbReference type="PANTHER" id="PTHR43397:SF1">
    <property type="entry name" value="ERGOTHIONEINE BIOSYNTHESIS PROTEIN 1"/>
    <property type="match status" value="1"/>
</dbReference>
<dbReference type="AlphaFoldDB" id="A0A951J3C3"/>
<protein>
    <submittedName>
        <fullName evidence="4">L-histidine N(Alpha)-methyltransferase</fullName>
        <ecNumber evidence="4">2.1.1.44</ecNumber>
    </submittedName>
</protein>
<dbReference type="Proteomes" id="UP000727490">
    <property type="component" value="Unassembled WGS sequence"/>
</dbReference>
<dbReference type="NCBIfam" id="TIGR03438">
    <property type="entry name" value="egtD_ergothio"/>
    <property type="match status" value="1"/>
</dbReference>
<dbReference type="GO" id="GO:0032259">
    <property type="term" value="P:methylation"/>
    <property type="evidence" value="ECO:0007669"/>
    <property type="project" value="UniProtKB-KW"/>
</dbReference>
<dbReference type="InterPro" id="IPR051128">
    <property type="entry name" value="EgtD_Methyltrsf_superfamily"/>
</dbReference>
<dbReference type="EC" id="2.1.1.44" evidence="4"/>
<dbReference type="PANTHER" id="PTHR43397">
    <property type="entry name" value="ERGOTHIONEINE BIOSYNTHESIS PROTEIN 1"/>
    <property type="match status" value="1"/>
</dbReference>
<reference evidence="4 5" key="1">
    <citation type="journal article" date="2020" name="Syst. Appl. Microbiol.">
        <title>Arthrospiribacter ruber gen. nov., sp. nov., a novel bacterium isolated from Arthrospira cultures.</title>
        <authorList>
            <person name="Waleron M."/>
            <person name="Misztak A."/>
            <person name="Waleron M.M."/>
            <person name="Furmaniak M."/>
            <person name="Mrozik A."/>
            <person name="Waleron K."/>
        </authorList>
    </citation>
    <scope>NUCLEOTIDE SEQUENCE [LARGE SCALE GENOMIC DNA]</scope>
    <source>
        <strain evidence="4 5">DPMB0001</strain>
    </source>
</reference>
<name>A0A951J3C3_9BACT</name>
<organism evidence="4 5">
    <name type="scientific">Arthrospiribacter ruber</name>
    <dbReference type="NCBI Taxonomy" id="2487934"/>
    <lineage>
        <taxon>Bacteria</taxon>
        <taxon>Pseudomonadati</taxon>
        <taxon>Bacteroidota</taxon>
        <taxon>Cytophagia</taxon>
        <taxon>Cytophagales</taxon>
        <taxon>Cyclobacteriaceae</taxon>
        <taxon>Arthrospiribacter</taxon>
    </lineage>
</organism>
<accession>A0A951J3C3</accession>
<sequence length="308" mass="35660">MDNFLKDVIQGLQKSQKSLPSKYFYDEEGSRIFQKIMALEEYYLPECEVEILRESSADILKELPFSDLDIIELGAGDGTKTVILLEEAKLKFYKLTYLPMDISPEILEVNKELVQKQIPDLEVEPVAGDYLHTLHLLKERTNPRLVLFMGSNIGNFPNGKALEFIQFVNDFLRPGDFFLMGVDLKKNPHVIRAAYNDREGVTKQFNLNLLNRINRELNADFNIEAFEHYGVYNPLTGSALSFLVSLEEQKVKIGEMEISFDKYETIHTEISQKYSLKELDKIASQTGFSWDRHFTDRRGYFSLSLMRK</sequence>
<evidence type="ECO:0000313" key="4">
    <source>
        <dbReference type="EMBL" id="MBW3469683.1"/>
    </source>
</evidence>
<dbReference type="RefSeq" id="WP_219292953.1">
    <property type="nucleotide sequence ID" value="NZ_RPHB01000009.1"/>
</dbReference>
<dbReference type="PIRSF" id="PIRSF018005">
    <property type="entry name" value="UCP018005"/>
    <property type="match status" value="1"/>
</dbReference>
<feature type="domain" description="Histidine-specific methyltransferase SAM-dependent" evidence="3">
    <location>
        <begin position="5"/>
        <end position="307"/>
    </location>
</feature>
<evidence type="ECO:0000256" key="1">
    <source>
        <dbReference type="ARBA" id="ARBA00022603"/>
    </source>
</evidence>
<comment type="caution">
    <text evidence="4">The sequence shown here is derived from an EMBL/GenBank/DDBJ whole genome shotgun (WGS) entry which is preliminary data.</text>
</comment>
<evidence type="ECO:0000256" key="2">
    <source>
        <dbReference type="ARBA" id="ARBA00022679"/>
    </source>
</evidence>
<proteinExistence type="predicted"/>
<dbReference type="InterPro" id="IPR035094">
    <property type="entry name" value="EgtD"/>
</dbReference>
<dbReference type="EMBL" id="RPHB01000009">
    <property type="protein sequence ID" value="MBW3469683.1"/>
    <property type="molecule type" value="Genomic_DNA"/>
</dbReference>
<dbReference type="GO" id="GO:0052706">
    <property type="term" value="F:L-histidine N(alpha)-methyltransferase activity"/>
    <property type="evidence" value="ECO:0007669"/>
    <property type="project" value="UniProtKB-EC"/>
</dbReference>
<keyword evidence="5" id="KW-1185">Reference proteome</keyword>
<dbReference type="InterPro" id="IPR019257">
    <property type="entry name" value="MeTrfase_dom"/>
</dbReference>
<gene>
    <name evidence="4" type="primary">egtD</name>
    <name evidence="4" type="ORF">EGN73_17955</name>
</gene>
<dbReference type="InterPro" id="IPR017804">
    <property type="entry name" value="MeTrfase_EgtD-like"/>
</dbReference>
<keyword evidence="2 4" id="KW-0808">Transferase</keyword>
<dbReference type="Pfam" id="PF10017">
    <property type="entry name" value="Methyltransf_33"/>
    <property type="match status" value="1"/>
</dbReference>
<evidence type="ECO:0000313" key="5">
    <source>
        <dbReference type="Proteomes" id="UP000727490"/>
    </source>
</evidence>